<proteinExistence type="predicted"/>
<dbReference type="InterPro" id="IPR003609">
    <property type="entry name" value="Pan_app"/>
</dbReference>
<gene>
    <name evidence="2" type="ORF">SVUK_LOCUS1392</name>
</gene>
<feature type="domain" description="Apple" evidence="1">
    <location>
        <begin position="276"/>
        <end position="355"/>
    </location>
</feature>
<dbReference type="Proteomes" id="UP000270094">
    <property type="component" value="Unassembled WGS sequence"/>
</dbReference>
<keyword evidence="3" id="KW-1185">Reference proteome</keyword>
<reference evidence="2 3" key="1">
    <citation type="submission" date="2018-11" db="EMBL/GenBank/DDBJ databases">
        <authorList>
            <consortium name="Pathogen Informatics"/>
        </authorList>
    </citation>
    <scope>NUCLEOTIDE SEQUENCE [LARGE SCALE GENOMIC DNA]</scope>
</reference>
<dbReference type="Pfam" id="PF00024">
    <property type="entry name" value="PAN_1"/>
    <property type="match status" value="1"/>
</dbReference>
<protein>
    <recommendedName>
        <fullName evidence="1">Apple domain-containing protein</fullName>
    </recommendedName>
</protein>
<dbReference type="EMBL" id="UYYB01002721">
    <property type="protein sequence ID" value="VDM66394.1"/>
    <property type="molecule type" value="Genomic_DNA"/>
</dbReference>
<sequence>TTKPSTTTEITTQAVTLPSTTVVQQSSIEEPTTHLAAVWKKPTEEDYVVVQPVRDINNPELLDRKGQSSMVHVPKDADYMAFENEQVDLTSTEVMPLAETVLPSLKGEEDKSLSRRLQQKLDNLQMILLTEQLKKKHPDRFAEYLAGKVKNSFPITREETATAEAEVLDAEVVEAVALVTPSKPKTQRAQFFAKRINFSDNNLFVRKPVESREIDIRRQEQKKPKQVTLDGSASFANKARFFLNNINSKSSSDQLVDGDHKQINHSAEVAASPKGCSTGHVPVWLSFGNTVGSEFIDSTFVNDLKTCKGLCADESCHSFTYFNDAQCMINVEDGGVHLRRPPRDQHGTRTDLKFCYPGNIEAYHDCATFVASRDHTLTVNINLKSYPLSLLKFIL</sequence>
<accession>A0A3P7ILC4</accession>
<dbReference type="AlphaFoldDB" id="A0A3P7ILC4"/>
<feature type="non-terminal residue" evidence="2">
    <location>
        <position position="1"/>
    </location>
</feature>
<organism evidence="2 3">
    <name type="scientific">Strongylus vulgaris</name>
    <name type="common">Blood worm</name>
    <dbReference type="NCBI Taxonomy" id="40348"/>
    <lineage>
        <taxon>Eukaryota</taxon>
        <taxon>Metazoa</taxon>
        <taxon>Ecdysozoa</taxon>
        <taxon>Nematoda</taxon>
        <taxon>Chromadorea</taxon>
        <taxon>Rhabditida</taxon>
        <taxon>Rhabditina</taxon>
        <taxon>Rhabditomorpha</taxon>
        <taxon>Strongyloidea</taxon>
        <taxon>Strongylidae</taxon>
        <taxon>Strongylus</taxon>
    </lineage>
</organism>
<evidence type="ECO:0000313" key="2">
    <source>
        <dbReference type="EMBL" id="VDM66394.1"/>
    </source>
</evidence>
<evidence type="ECO:0000313" key="3">
    <source>
        <dbReference type="Proteomes" id="UP000270094"/>
    </source>
</evidence>
<dbReference type="PROSITE" id="PS50948">
    <property type="entry name" value="PAN"/>
    <property type="match status" value="1"/>
</dbReference>
<dbReference type="OrthoDB" id="5867217at2759"/>
<name>A0A3P7ILC4_STRVU</name>
<evidence type="ECO:0000259" key="1">
    <source>
        <dbReference type="PROSITE" id="PS50948"/>
    </source>
</evidence>